<dbReference type="Proteomes" id="UP000076722">
    <property type="component" value="Unassembled WGS sequence"/>
</dbReference>
<sequence length="93" mass="10182">MSTNIRAETFSDLAIDVQRLIVECAAQRGTKACLNLSLVSKSFAAWVKPVLYSVVKIMKYCTKTTIAERVGTGDSENYVAVMRPDCRGQGTTC</sequence>
<organism evidence="1 2">
    <name type="scientific">Sistotremastrum niveocremeum HHB9708</name>
    <dbReference type="NCBI Taxonomy" id="1314777"/>
    <lineage>
        <taxon>Eukaryota</taxon>
        <taxon>Fungi</taxon>
        <taxon>Dikarya</taxon>
        <taxon>Basidiomycota</taxon>
        <taxon>Agaricomycotina</taxon>
        <taxon>Agaricomycetes</taxon>
        <taxon>Sistotremastrales</taxon>
        <taxon>Sistotremastraceae</taxon>
        <taxon>Sertulicium</taxon>
        <taxon>Sertulicium niveocremeum</taxon>
    </lineage>
</organism>
<reference evidence="1 2" key="1">
    <citation type="journal article" date="2016" name="Mol. Biol. Evol.">
        <title>Comparative Genomics of Early-Diverging Mushroom-Forming Fungi Provides Insights into the Origins of Lignocellulose Decay Capabilities.</title>
        <authorList>
            <person name="Nagy L.G."/>
            <person name="Riley R."/>
            <person name="Tritt A."/>
            <person name="Adam C."/>
            <person name="Daum C."/>
            <person name="Floudas D."/>
            <person name="Sun H."/>
            <person name="Yadav J.S."/>
            <person name="Pangilinan J."/>
            <person name="Larsson K.H."/>
            <person name="Matsuura K."/>
            <person name="Barry K."/>
            <person name="Labutti K."/>
            <person name="Kuo R."/>
            <person name="Ohm R.A."/>
            <person name="Bhattacharya S.S."/>
            <person name="Shirouzu T."/>
            <person name="Yoshinaga Y."/>
            <person name="Martin F.M."/>
            <person name="Grigoriev I.V."/>
            <person name="Hibbett D.S."/>
        </authorList>
    </citation>
    <scope>NUCLEOTIDE SEQUENCE [LARGE SCALE GENOMIC DNA]</scope>
    <source>
        <strain evidence="1 2">HHB9708</strain>
    </source>
</reference>
<dbReference type="OrthoDB" id="3145912at2759"/>
<keyword evidence="2" id="KW-1185">Reference proteome</keyword>
<accession>A0A164NZM6</accession>
<dbReference type="EMBL" id="KV419439">
    <property type="protein sequence ID" value="KZS88205.1"/>
    <property type="molecule type" value="Genomic_DNA"/>
</dbReference>
<evidence type="ECO:0000313" key="1">
    <source>
        <dbReference type="EMBL" id="KZS88205.1"/>
    </source>
</evidence>
<evidence type="ECO:0000313" key="2">
    <source>
        <dbReference type="Proteomes" id="UP000076722"/>
    </source>
</evidence>
<dbReference type="AlphaFoldDB" id="A0A164NZM6"/>
<proteinExistence type="predicted"/>
<name>A0A164NZM6_9AGAM</name>
<gene>
    <name evidence="1" type="ORF">SISNIDRAFT_460081</name>
</gene>
<feature type="non-terminal residue" evidence="1">
    <location>
        <position position="93"/>
    </location>
</feature>
<protein>
    <submittedName>
        <fullName evidence="1">Uncharacterized protein</fullName>
    </submittedName>
</protein>